<feature type="compositionally biased region" description="Polar residues" evidence="1">
    <location>
        <begin position="108"/>
        <end position="124"/>
    </location>
</feature>
<sequence length="195" mass="22447">MRSEFLIIIITGFLILNTYHDNKYTKMFKIGQKYMKMITIGFIGLSLILFFRKNPGESKNFLLHANDLIKSMPIDRNTSKLLLPLFNNSSDNPIQKMNAGVQRPPNNPNQYSTQKQQSNIQQSNDKVKRSVSETKKKFIASQQNWNCKHCKNQLDATFEVDHVIELQHGGDNSVNNLVALCRNCHGKKTMMTRLN</sequence>
<dbReference type="GO" id="GO:0003676">
    <property type="term" value="F:nucleic acid binding"/>
    <property type="evidence" value="ECO:0007669"/>
    <property type="project" value="InterPro"/>
</dbReference>
<evidence type="ECO:0000259" key="3">
    <source>
        <dbReference type="SMART" id="SM00507"/>
    </source>
</evidence>
<evidence type="ECO:0000256" key="2">
    <source>
        <dbReference type="SAM" id="Phobius"/>
    </source>
</evidence>
<name>A0A6C0KI21_9ZZZZ</name>
<dbReference type="GO" id="GO:0008270">
    <property type="term" value="F:zinc ion binding"/>
    <property type="evidence" value="ECO:0007669"/>
    <property type="project" value="InterPro"/>
</dbReference>
<dbReference type="PANTHER" id="PTHR33877:SF1">
    <property type="entry name" value="TYPE IV METHYL-DIRECTED RESTRICTION ENZYME ECOKMCRA"/>
    <property type="match status" value="1"/>
</dbReference>
<proteinExistence type="predicted"/>
<dbReference type="InterPro" id="IPR002711">
    <property type="entry name" value="HNH"/>
</dbReference>
<feature type="region of interest" description="Disordered" evidence="1">
    <location>
        <begin position="94"/>
        <end position="129"/>
    </location>
</feature>
<dbReference type="EMBL" id="MN740879">
    <property type="protein sequence ID" value="QHU16320.1"/>
    <property type="molecule type" value="Genomic_DNA"/>
</dbReference>
<keyword evidence="2" id="KW-1133">Transmembrane helix</keyword>
<dbReference type="AlphaFoldDB" id="A0A6C0KI21"/>
<dbReference type="PANTHER" id="PTHR33877">
    <property type="entry name" value="SLL1193 PROTEIN"/>
    <property type="match status" value="1"/>
</dbReference>
<dbReference type="Gene3D" id="1.10.30.50">
    <property type="match status" value="1"/>
</dbReference>
<evidence type="ECO:0000256" key="1">
    <source>
        <dbReference type="SAM" id="MobiDB-lite"/>
    </source>
</evidence>
<feature type="domain" description="HNH nuclease" evidence="3">
    <location>
        <begin position="134"/>
        <end position="186"/>
    </location>
</feature>
<organism evidence="4">
    <name type="scientific">viral metagenome</name>
    <dbReference type="NCBI Taxonomy" id="1070528"/>
    <lineage>
        <taxon>unclassified sequences</taxon>
        <taxon>metagenomes</taxon>
        <taxon>organismal metagenomes</taxon>
    </lineage>
</organism>
<accession>A0A6C0KI21</accession>
<dbReference type="CDD" id="cd00085">
    <property type="entry name" value="HNHc"/>
    <property type="match status" value="1"/>
</dbReference>
<dbReference type="InterPro" id="IPR003615">
    <property type="entry name" value="HNH_nuc"/>
</dbReference>
<evidence type="ECO:0000313" key="4">
    <source>
        <dbReference type="EMBL" id="QHU16320.1"/>
    </source>
</evidence>
<feature type="transmembrane region" description="Helical" evidence="2">
    <location>
        <begin position="6"/>
        <end position="22"/>
    </location>
</feature>
<dbReference type="SMART" id="SM00507">
    <property type="entry name" value="HNHc"/>
    <property type="match status" value="1"/>
</dbReference>
<feature type="transmembrane region" description="Helical" evidence="2">
    <location>
        <begin position="34"/>
        <end position="51"/>
    </location>
</feature>
<protein>
    <recommendedName>
        <fullName evidence="3">HNH nuclease domain-containing protein</fullName>
    </recommendedName>
</protein>
<dbReference type="GO" id="GO:0004519">
    <property type="term" value="F:endonuclease activity"/>
    <property type="evidence" value="ECO:0007669"/>
    <property type="project" value="InterPro"/>
</dbReference>
<keyword evidence="2" id="KW-0472">Membrane</keyword>
<dbReference type="InterPro" id="IPR052892">
    <property type="entry name" value="NA-targeting_endonuclease"/>
</dbReference>
<dbReference type="Pfam" id="PF01844">
    <property type="entry name" value="HNH"/>
    <property type="match status" value="1"/>
</dbReference>
<keyword evidence="2" id="KW-0812">Transmembrane</keyword>
<reference evidence="4" key="1">
    <citation type="journal article" date="2020" name="Nature">
        <title>Giant virus diversity and host interactions through global metagenomics.</title>
        <authorList>
            <person name="Schulz F."/>
            <person name="Roux S."/>
            <person name="Paez-Espino D."/>
            <person name="Jungbluth S."/>
            <person name="Walsh D.A."/>
            <person name="Denef V.J."/>
            <person name="McMahon K.D."/>
            <person name="Konstantinidis K.T."/>
            <person name="Eloe-Fadrosh E.A."/>
            <person name="Kyrpides N.C."/>
            <person name="Woyke T."/>
        </authorList>
    </citation>
    <scope>NUCLEOTIDE SEQUENCE</scope>
    <source>
        <strain evidence="4">GVMAG-S-3300011013-78</strain>
    </source>
</reference>